<evidence type="ECO:0000256" key="1">
    <source>
        <dbReference type="SAM" id="MobiDB-lite"/>
    </source>
</evidence>
<dbReference type="Proteomes" id="UP000184501">
    <property type="component" value="Unassembled WGS sequence"/>
</dbReference>
<evidence type="ECO:0000256" key="2">
    <source>
        <dbReference type="SAM" id="Phobius"/>
    </source>
</evidence>
<keyword evidence="4" id="KW-1185">Reference proteome</keyword>
<dbReference type="AlphaFoldDB" id="A0A1M5PZX2"/>
<reference evidence="3 4" key="1">
    <citation type="submission" date="2016-11" db="EMBL/GenBank/DDBJ databases">
        <authorList>
            <person name="Jaros S."/>
            <person name="Januszkiewicz K."/>
            <person name="Wedrychowicz H."/>
        </authorList>
    </citation>
    <scope>NUCLEOTIDE SEQUENCE [LARGE SCALE GENOMIC DNA]</scope>
    <source>
        <strain evidence="3 4">DSM 44523</strain>
    </source>
</reference>
<sequence length="80" mass="7998">MGVRFYLASAAAVLLAAVVGVWIGALVAAVRADIRRQDPVSPVVVQITTVTSTPTLTTPPPTPLPNGAAGSPEPRVGPGG</sequence>
<evidence type="ECO:0000313" key="4">
    <source>
        <dbReference type="Proteomes" id="UP000184501"/>
    </source>
</evidence>
<protein>
    <submittedName>
        <fullName evidence="3">Uncharacterized protein</fullName>
    </submittedName>
</protein>
<keyword evidence="2" id="KW-0472">Membrane</keyword>
<keyword evidence="2" id="KW-1133">Transmembrane helix</keyword>
<dbReference type="EMBL" id="FQVN01000021">
    <property type="protein sequence ID" value="SHH07222.1"/>
    <property type="molecule type" value="Genomic_DNA"/>
</dbReference>
<name>A0A1M5PZX2_STRHI</name>
<dbReference type="RefSeq" id="WP_073490044.1">
    <property type="nucleotide sequence ID" value="NZ_FQVN01000021.1"/>
</dbReference>
<gene>
    <name evidence="3" type="ORF">SAMN05444320_1216</name>
</gene>
<accession>A0A1M5PZX2</accession>
<feature type="region of interest" description="Disordered" evidence="1">
    <location>
        <begin position="52"/>
        <end position="80"/>
    </location>
</feature>
<organism evidence="3 4">
    <name type="scientific">Streptoalloteichus hindustanus</name>
    <dbReference type="NCBI Taxonomy" id="2017"/>
    <lineage>
        <taxon>Bacteria</taxon>
        <taxon>Bacillati</taxon>
        <taxon>Actinomycetota</taxon>
        <taxon>Actinomycetes</taxon>
        <taxon>Pseudonocardiales</taxon>
        <taxon>Pseudonocardiaceae</taxon>
        <taxon>Streptoalloteichus</taxon>
    </lineage>
</organism>
<keyword evidence="2" id="KW-0812">Transmembrane</keyword>
<feature type="transmembrane region" description="Helical" evidence="2">
    <location>
        <begin position="6"/>
        <end position="30"/>
    </location>
</feature>
<proteinExistence type="predicted"/>
<evidence type="ECO:0000313" key="3">
    <source>
        <dbReference type="EMBL" id="SHH07222.1"/>
    </source>
</evidence>